<dbReference type="SUPFAM" id="SSF52540">
    <property type="entry name" value="P-loop containing nucleoside triphosphate hydrolases"/>
    <property type="match status" value="1"/>
</dbReference>
<reference evidence="6 7" key="1">
    <citation type="submission" date="2021-10" db="EMBL/GenBank/DDBJ databases">
        <title>Lutispora strain m25 sp. nov., a thermophilic, non-spore-forming bacterium isolated from a lab-scale methanogenic bioreactor digesting anaerobic sludge.</title>
        <authorList>
            <person name="El Houari A."/>
            <person name="Mcdonald J."/>
        </authorList>
    </citation>
    <scope>NUCLEOTIDE SEQUENCE [LARGE SCALE GENOMIC DNA]</scope>
    <source>
        <strain evidence="7">m25</strain>
    </source>
</reference>
<accession>A0ABT1NFQ3</accession>
<dbReference type="Gene3D" id="3.30.980.40">
    <property type="match status" value="1"/>
</dbReference>
<dbReference type="Gene3D" id="3.40.50.300">
    <property type="entry name" value="P-loop containing nucleotide triphosphate hydrolases"/>
    <property type="match status" value="1"/>
</dbReference>
<protein>
    <recommendedName>
        <fullName evidence="5">FtsK domain-containing protein</fullName>
    </recommendedName>
</protein>
<comment type="caution">
    <text evidence="6">The sequence shown here is derived from an EMBL/GenBank/DDBJ whole genome shotgun (WGS) entry which is preliminary data.</text>
</comment>
<dbReference type="CDD" id="cd01127">
    <property type="entry name" value="TrwB_TraG_TraD_VirD4"/>
    <property type="match status" value="1"/>
</dbReference>
<dbReference type="Proteomes" id="UP001651880">
    <property type="component" value="Unassembled WGS sequence"/>
</dbReference>
<dbReference type="Pfam" id="PF01580">
    <property type="entry name" value="FtsK_SpoIIIE"/>
    <property type="match status" value="1"/>
</dbReference>
<feature type="domain" description="FtsK" evidence="5">
    <location>
        <begin position="1257"/>
        <end position="1454"/>
    </location>
</feature>
<keyword evidence="1 3" id="KW-0547">Nucleotide-binding</keyword>
<dbReference type="InterPro" id="IPR027417">
    <property type="entry name" value="P-loop_NTPase"/>
</dbReference>
<dbReference type="InterPro" id="IPR002543">
    <property type="entry name" value="FtsK_dom"/>
</dbReference>
<keyword evidence="2 3" id="KW-0067">ATP-binding</keyword>
<gene>
    <name evidence="6" type="ORF">LJD61_11030</name>
</gene>
<evidence type="ECO:0000259" key="5">
    <source>
        <dbReference type="PROSITE" id="PS50901"/>
    </source>
</evidence>
<evidence type="ECO:0000256" key="1">
    <source>
        <dbReference type="ARBA" id="ARBA00022741"/>
    </source>
</evidence>
<evidence type="ECO:0000256" key="2">
    <source>
        <dbReference type="ARBA" id="ARBA00022840"/>
    </source>
</evidence>
<evidence type="ECO:0000313" key="7">
    <source>
        <dbReference type="Proteomes" id="UP001651880"/>
    </source>
</evidence>
<organism evidence="6 7">
    <name type="scientific">Lutispora saccharofermentans</name>
    <dbReference type="NCBI Taxonomy" id="3024236"/>
    <lineage>
        <taxon>Bacteria</taxon>
        <taxon>Bacillati</taxon>
        <taxon>Bacillota</taxon>
        <taxon>Clostridia</taxon>
        <taxon>Lutisporales</taxon>
        <taxon>Lutisporaceae</taxon>
        <taxon>Lutispora</taxon>
    </lineage>
</organism>
<dbReference type="SMART" id="SM00382">
    <property type="entry name" value="AAA"/>
    <property type="match status" value="1"/>
</dbReference>
<dbReference type="RefSeq" id="WP_255227598.1">
    <property type="nucleotide sequence ID" value="NZ_JAJEKE010000009.1"/>
</dbReference>
<feature type="region of interest" description="Disordered" evidence="4">
    <location>
        <begin position="1090"/>
        <end position="1115"/>
    </location>
</feature>
<evidence type="ECO:0000313" key="6">
    <source>
        <dbReference type="EMBL" id="MCQ1530077.1"/>
    </source>
</evidence>
<sequence>MDYSLLVQGIKQRKRLEIYFLGFQGEQVKHLQSSLPKVNGVNYFFTVEEAEDSRNSGSEDVFRVHIVKNQELEKISSLRWYDTIGMDLVYKKSCEYVRKTLSPSNDTITNLLKALGRQDIRGILNFERVLCYLEALLNTPSEQLPQAISENLYMLGLLAHKSFGIGAPTIDDFRSKIKRNHELTRRISSLEQKERQNITSFASVNPDNELTRLILNYYRTKDIELLKQMDVDEVEKCLKSAATSKGTTTKPSNRATTVNGTTAAAQLVFDNELEQIDELIERVQQTVDERPDGDRADKVEISIGNTKMKINVEPATEAISQTVSTEEYWGGIIYAEVKNPKDALDALNKYELTPFDASYINKRIREYLDRAKRYITDSEAAEEISSSFEAFASSRQKLLPYSKRLQDIPMLQVINKYKDFAEYLSSYERLLTSIKNNFAVLWSVDSVGAKDIVSTIISLDFLYVLGTESSHVIPTPLNPLYLWKYIKLAQEMLETGSLEEGQDCYLSEDDKAFIIRKAEDIPDPLTLVLVPNSIAESSECLPIAGRIGCLPVYSTKPQINEGETGMEAVQQGIIRYMCLYPHSGMMLRITLINPPTVEAVVDMLKRLDKDKEFSAFGSVGIDLSIYRTKEASSDWVEIQDKSLNDGMLGKIKGKKTGRFNLSIVNKKLTYPEIIGRLNREQHLLIVFDPNEKQIDLARNNRQIHIHPLCVPKVYEYNRIQGSVRIRPANEGGIFADYAGIMEKLREQPSSFGHRSVFVNSPLQEETYKQLLNLADWLMILDQNLKSWDISLRSASEKLFYKGYDCRSIGIYSKNSGKFVLGYNQLIASLGNYIPNEDGVKSVIKAIREINDDGLLSIASHSTNSIFDQKHGKGSLGLALAAIYYKQRHPSSLLVGLDTQLAREWLSDREDGKLPDLIGLRFSSQDTAPQIDIIEVKTYADYTISQGAISGHAVEQTLILEGLLREMFGHSEKITTVSRKEILREQVFECLFHSELSSDEKYEQTQWLNGIFAGEYAFGLTKTICHVDFECAETSEKVYPCEDDASPNKIRLLRLGSSDIQALLIDAEATRLENAHVTIFSDVLETQEDQATHAAQEISSVEQQKNQSATTEPLSQNAVDINSKLKAKANDEQTPSVPAISLEIKEKCIRLNIILKGYGIKANPVDESLVQQAARFTRFKIELKPGETIKKLMDKSQDIARELEAYGEIFIDNIKGTRFVGMDVPFADMGKPLMLIENLHRLDNSTGSLDVLAGQTPDGSYELVDLARAPHMLIAGTTGSGKTVFLYSIIVSLLQKLGPEDLELLIVDPKQTDFHFFEGIPHLRGQRVLIDANEALDALELINSEEKELRTQLIRSVNSRDIDSYNSKNPAKRMKRLVVIIDEYADLVQAAELQGKDVRKSFETNLCMLAQRVRNLGIHLVIATQQPRATIVTSSLKAVLPYRLSFRLPSHVDSQTILDRAGAEDLLGKGDMLLMTDSDIIRMQGFFISEEQLLNFIESKK</sequence>
<keyword evidence="7" id="KW-1185">Reference proteome</keyword>
<dbReference type="EMBL" id="JAJEKE010000009">
    <property type="protein sequence ID" value="MCQ1530077.1"/>
    <property type="molecule type" value="Genomic_DNA"/>
</dbReference>
<feature type="binding site" evidence="3">
    <location>
        <begin position="1275"/>
        <end position="1282"/>
    </location>
    <ligand>
        <name>ATP</name>
        <dbReference type="ChEBI" id="CHEBI:30616"/>
    </ligand>
</feature>
<evidence type="ECO:0000256" key="3">
    <source>
        <dbReference type="PROSITE-ProRule" id="PRU00289"/>
    </source>
</evidence>
<dbReference type="PROSITE" id="PS50901">
    <property type="entry name" value="FTSK"/>
    <property type="match status" value="1"/>
</dbReference>
<feature type="compositionally biased region" description="Polar residues" evidence="4">
    <location>
        <begin position="1096"/>
        <end position="1115"/>
    </location>
</feature>
<proteinExistence type="predicted"/>
<dbReference type="InterPro" id="IPR003593">
    <property type="entry name" value="AAA+_ATPase"/>
</dbReference>
<dbReference type="InterPro" id="IPR050206">
    <property type="entry name" value="FtsK/SpoIIIE/SftA"/>
</dbReference>
<dbReference type="PANTHER" id="PTHR22683:SF41">
    <property type="entry name" value="DNA TRANSLOCASE FTSK"/>
    <property type="match status" value="1"/>
</dbReference>
<dbReference type="PANTHER" id="PTHR22683">
    <property type="entry name" value="SPORULATION PROTEIN RELATED"/>
    <property type="match status" value="1"/>
</dbReference>
<evidence type="ECO:0000256" key="4">
    <source>
        <dbReference type="SAM" id="MobiDB-lite"/>
    </source>
</evidence>
<name>A0ABT1NFQ3_9FIRM</name>